<evidence type="ECO:0000256" key="2">
    <source>
        <dbReference type="ARBA" id="ARBA00022771"/>
    </source>
</evidence>
<dbReference type="PROSITE" id="PS50089">
    <property type="entry name" value="ZF_RING_2"/>
    <property type="match status" value="1"/>
</dbReference>
<evidence type="ECO:0000313" key="8">
    <source>
        <dbReference type="EMBL" id="KAF6365205.1"/>
    </source>
</evidence>
<dbReference type="InterPro" id="IPR050143">
    <property type="entry name" value="TRIM/RBCC"/>
</dbReference>
<sequence>MEAPELGPGLVERLEQLATCPLCGGPFEDPVLLACEHSFCRACLARRWGTPPAAGTEASPTACPCCGLPCPRRSLRSNVRLAVEVRISRGLREKLAEPGARAGRRRGGRIPTMGSLDPHGEVRPRCASRVPSCWWNGKTHGFPGEARNGHSRPGTLLTAEAKDGAEQRKAWDEGAGADHLSSKRSERCREGRWEGVDTLPRGRAGGYLSRERAGSREGWSAGRSASRPWSPREGRGHCGSAGRDAVRRQEEESRRGDGEAAGDMRKMWRRVDAPTPKSSNSEDELPEDYPVVKNMLHRLTADLTLDPGTAHRRLLISADCRTVRLAPPGTPAPPDSPARFDQLPAVLGAQGFQAGRHCWEVETVDSASCGGSSGEDEDDGESRYALGAAGESVRRKGRVGLCPAGAVWAVEGRGGRLWALTAPEPTPLGGAGPPPRRIRVDLDWERGRVAFYDGRSLDLLFAFQAPGPLGERVFPLLCTRDPRTPLRIVPAEG</sequence>
<evidence type="ECO:0000259" key="7">
    <source>
        <dbReference type="PROSITE" id="PS50188"/>
    </source>
</evidence>
<evidence type="ECO:0000256" key="3">
    <source>
        <dbReference type="ARBA" id="ARBA00022833"/>
    </source>
</evidence>
<dbReference type="GO" id="GO:0008270">
    <property type="term" value="F:zinc ion binding"/>
    <property type="evidence" value="ECO:0007669"/>
    <property type="project" value="UniProtKB-KW"/>
</dbReference>
<feature type="domain" description="RING-type" evidence="6">
    <location>
        <begin position="20"/>
        <end position="66"/>
    </location>
</feature>
<dbReference type="InterPro" id="IPR027370">
    <property type="entry name" value="Znf-RING_euk"/>
</dbReference>
<dbReference type="InterPro" id="IPR043136">
    <property type="entry name" value="B30.2/SPRY_sf"/>
</dbReference>
<dbReference type="Pfam" id="PF00622">
    <property type="entry name" value="SPRY"/>
    <property type="match status" value="1"/>
</dbReference>
<keyword evidence="2 4" id="KW-0863">Zinc-finger</keyword>
<feature type="compositionally biased region" description="Basic and acidic residues" evidence="5">
    <location>
        <begin position="180"/>
        <end position="195"/>
    </location>
</feature>
<dbReference type="SMART" id="SM00184">
    <property type="entry name" value="RING"/>
    <property type="match status" value="1"/>
</dbReference>
<dbReference type="PANTHER" id="PTHR24103">
    <property type="entry name" value="E3 UBIQUITIN-PROTEIN LIGASE TRIM"/>
    <property type="match status" value="1"/>
</dbReference>
<evidence type="ECO:0000256" key="5">
    <source>
        <dbReference type="SAM" id="MobiDB-lite"/>
    </source>
</evidence>
<evidence type="ECO:0000259" key="6">
    <source>
        <dbReference type="PROSITE" id="PS50089"/>
    </source>
</evidence>
<dbReference type="Gene3D" id="3.30.40.10">
    <property type="entry name" value="Zinc/RING finger domain, C3HC4 (zinc finger)"/>
    <property type="match status" value="1"/>
</dbReference>
<dbReference type="InterPro" id="IPR013083">
    <property type="entry name" value="Znf_RING/FYVE/PHD"/>
</dbReference>
<dbReference type="PROSITE" id="PS00518">
    <property type="entry name" value="ZF_RING_1"/>
    <property type="match status" value="1"/>
</dbReference>
<keyword evidence="1" id="KW-0479">Metal-binding</keyword>
<proteinExistence type="predicted"/>
<dbReference type="EMBL" id="JACAGC010000005">
    <property type="protein sequence ID" value="KAF6365205.1"/>
    <property type="molecule type" value="Genomic_DNA"/>
</dbReference>
<dbReference type="SUPFAM" id="SSF57850">
    <property type="entry name" value="RING/U-box"/>
    <property type="match status" value="1"/>
</dbReference>
<dbReference type="Pfam" id="PF13765">
    <property type="entry name" value="PRY"/>
    <property type="match status" value="1"/>
</dbReference>
<dbReference type="InterPro" id="IPR001841">
    <property type="entry name" value="Znf_RING"/>
</dbReference>
<dbReference type="InterPro" id="IPR006574">
    <property type="entry name" value="PRY"/>
</dbReference>
<accession>A0A7J7YTQ1</accession>
<dbReference type="SMART" id="SM00589">
    <property type="entry name" value="PRY"/>
    <property type="match status" value="1"/>
</dbReference>
<organism evidence="8 9">
    <name type="scientific">Rhinolophus ferrumequinum</name>
    <name type="common">Greater horseshoe bat</name>
    <dbReference type="NCBI Taxonomy" id="59479"/>
    <lineage>
        <taxon>Eukaryota</taxon>
        <taxon>Metazoa</taxon>
        <taxon>Chordata</taxon>
        <taxon>Craniata</taxon>
        <taxon>Vertebrata</taxon>
        <taxon>Euteleostomi</taxon>
        <taxon>Mammalia</taxon>
        <taxon>Eutheria</taxon>
        <taxon>Laurasiatheria</taxon>
        <taxon>Chiroptera</taxon>
        <taxon>Yinpterochiroptera</taxon>
        <taxon>Rhinolophoidea</taxon>
        <taxon>Rhinolophidae</taxon>
        <taxon>Rhinolophinae</taxon>
        <taxon>Rhinolophus</taxon>
    </lineage>
</organism>
<reference evidence="8 9" key="1">
    <citation type="journal article" date="2020" name="Nature">
        <title>Six reference-quality genomes reveal evolution of bat adaptations.</title>
        <authorList>
            <person name="Jebb D."/>
            <person name="Huang Z."/>
            <person name="Pippel M."/>
            <person name="Hughes G.M."/>
            <person name="Lavrichenko K."/>
            <person name="Devanna P."/>
            <person name="Winkler S."/>
            <person name="Jermiin L.S."/>
            <person name="Skirmuntt E.C."/>
            <person name="Katzourakis A."/>
            <person name="Burkitt-Gray L."/>
            <person name="Ray D.A."/>
            <person name="Sullivan K.A.M."/>
            <person name="Roscito J.G."/>
            <person name="Kirilenko B.M."/>
            <person name="Davalos L.M."/>
            <person name="Corthals A.P."/>
            <person name="Power M.L."/>
            <person name="Jones G."/>
            <person name="Ransome R.D."/>
            <person name="Dechmann D.K.N."/>
            <person name="Locatelli A.G."/>
            <person name="Puechmaille S.J."/>
            <person name="Fedrigo O."/>
            <person name="Jarvis E.D."/>
            <person name="Hiller M."/>
            <person name="Vernes S.C."/>
            <person name="Myers E.W."/>
            <person name="Teeling E.C."/>
        </authorList>
    </citation>
    <scope>NUCLEOTIDE SEQUENCE [LARGE SCALE GENOMIC DNA]</scope>
    <source>
        <strain evidence="8">MRhiFer1</strain>
        <tissue evidence="8">Lung</tissue>
    </source>
</reference>
<dbReference type="Gene3D" id="2.60.120.920">
    <property type="match status" value="1"/>
</dbReference>
<dbReference type="PRINTS" id="PR01407">
    <property type="entry name" value="BUTYPHLNCDUF"/>
</dbReference>
<dbReference type="SUPFAM" id="SSF49899">
    <property type="entry name" value="Concanavalin A-like lectins/glucanases"/>
    <property type="match status" value="1"/>
</dbReference>
<feature type="compositionally biased region" description="Basic and acidic residues" evidence="5">
    <location>
        <begin position="244"/>
        <end position="272"/>
    </location>
</feature>
<evidence type="ECO:0000256" key="1">
    <source>
        <dbReference type="ARBA" id="ARBA00022723"/>
    </source>
</evidence>
<evidence type="ECO:0000313" key="9">
    <source>
        <dbReference type="Proteomes" id="UP000585614"/>
    </source>
</evidence>
<dbReference type="PROSITE" id="PS50188">
    <property type="entry name" value="B302_SPRY"/>
    <property type="match status" value="1"/>
</dbReference>
<keyword evidence="3" id="KW-0862">Zinc</keyword>
<dbReference type="InterPro" id="IPR001870">
    <property type="entry name" value="B30.2/SPRY"/>
</dbReference>
<dbReference type="CDD" id="cd16592">
    <property type="entry name" value="RING-HC_RNF39"/>
    <property type="match status" value="1"/>
</dbReference>
<evidence type="ECO:0000256" key="4">
    <source>
        <dbReference type="PROSITE-ProRule" id="PRU00175"/>
    </source>
</evidence>
<feature type="compositionally biased region" description="Basic and acidic residues" evidence="5">
    <location>
        <begin position="163"/>
        <end position="172"/>
    </location>
</feature>
<dbReference type="AlphaFoldDB" id="A0A7J7YTQ1"/>
<feature type="domain" description="B30.2/SPRY" evidence="7">
    <location>
        <begin position="283"/>
        <end position="493"/>
    </location>
</feature>
<comment type="caution">
    <text evidence="8">The sequence shown here is derived from an EMBL/GenBank/DDBJ whole genome shotgun (WGS) entry which is preliminary data.</text>
</comment>
<name>A0A7J7YTQ1_RHIFE</name>
<dbReference type="InterPro" id="IPR017907">
    <property type="entry name" value="Znf_RING_CS"/>
</dbReference>
<dbReference type="InterPro" id="IPR003877">
    <property type="entry name" value="SPRY_dom"/>
</dbReference>
<gene>
    <name evidence="8" type="ORF">mRhiFer1_014507</name>
</gene>
<dbReference type="InterPro" id="IPR013320">
    <property type="entry name" value="ConA-like_dom_sf"/>
</dbReference>
<dbReference type="InterPro" id="IPR003879">
    <property type="entry name" value="Butyrophylin_SPRY"/>
</dbReference>
<dbReference type="Pfam" id="PF13445">
    <property type="entry name" value="zf-RING_UBOX"/>
    <property type="match status" value="1"/>
</dbReference>
<protein>
    <submittedName>
        <fullName evidence="8">Ring finger protein 39</fullName>
    </submittedName>
</protein>
<dbReference type="SMART" id="SM00449">
    <property type="entry name" value="SPRY"/>
    <property type="match status" value="1"/>
</dbReference>
<dbReference type="Proteomes" id="UP000585614">
    <property type="component" value="Unassembled WGS sequence"/>
</dbReference>
<feature type="region of interest" description="Disordered" evidence="5">
    <location>
        <begin position="97"/>
        <end position="123"/>
    </location>
</feature>
<feature type="region of interest" description="Disordered" evidence="5">
    <location>
        <begin position="163"/>
        <end position="287"/>
    </location>
</feature>